<gene>
    <name evidence="1" type="ORF">PTRA_a2155</name>
</gene>
<dbReference type="KEGG" id="ptn:PTRA_a2155"/>
<name>A0A0U2WY74_9GAMM</name>
<protein>
    <submittedName>
        <fullName evidence="1">Uncharacterized protein</fullName>
    </submittedName>
</protein>
<organism evidence="1">
    <name type="scientific">Pseudoalteromonas translucida KMM 520</name>
    <dbReference type="NCBI Taxonomy" id="1315283"/>
    <lineage>
        <taxon>Bacteria</taxon>
        <taxon>Pseudomonadati</taxon>
        <taxon>Pseudomonadota</taxon>
        <taxon>Gammaproteobacteria</taxon>
        <taxon>Alteromonadales</taxon>
        <taxon>Pseudoalteromonadaceae</taxon>
        <taxon>Pseudoalteromonas</taxon>
    </lineage>
</organism>
<evidence type="ECO:0000313" key="2">
    <source>
        <dbReference type="Proteomes" id="UP000065261"/>
    </source>
</evidence>
<dbReference type="RefSeq" id="WP_058373558.1">
    <property type="nucleotide sequence ID" value="NZ_CP011034.1"/>
</dbReference>
<dbReference type="PATRIC" id="fig|1315283.4.peg.1864"/>
<evidence type="ECO:0000313" key="1">
    <source>
        <dbReference type="EMBL" id="ALS33272.1"/>
    </source>
</evidence>
<sequence length="153" mass="18375">MNCNPQHFTRKELADFYERLILLWENGDLLNQRFNIRSSKAYKRLKEQYAFDLIPHGNLDLIKAEFYTFDLNLNIESKNVIHFHNAKNNILKSYFYHIRNVAGHADIKKVKFGKINWYVFEHRFSNQIKLFGLFKAADFWKVHHELISLKGNK</sequence>
<dbReference type="EMBL" id="CP011034">
    <property type="protein sequence ID" value="ALS33272.1"/>
    <property type="molecule type" value="Genomic_DNA"/>
</dbReference>
<dbReference type="AlphaFoldDB" id="A0A0U2WY74"/>
<proteinExistence type="predicted"/>
<reference evidence="1 2" key="1">
    <citation type="submission" date="2015-03" db="EMBL/GenBank/DDBJ databases">
        <authorList>
            <person name="Murphy D."/>
        </authorList>
    </citation>
    <scope>NUCLEOTIDE SEQUENCE [LARGE SCALE GENOMIC DNA]</scope>
    <source>
        <strain evidence="1 2">KMM 520</strain>
    </source>
</reference>
<dbReference type="Proteomes" id="UP000065261">
    <property type="component" value="Chromosome I"/>
</dbReference>
<accession>A0A0U2WY74</accession>
<dbReference type="OrthoDB" id="6402337at2"/>